<sequence length="39" mass="4593">MNTIYVCIAVYQFLSWCWIAISIKSAPTDIELWDEEINI</sequence>
<name>A0A1T4JNG6_PORCN</name>
<dbReference type="EMBL" id="FUWL01000003">
    <property type="protein sequence ID" value="SJZ31699.1"/>
    <property type="molecule type" value="Genomic_DNA"/>
</dbReference>
<proteinExistence type="predicted"/>
<gene>
    <name evidence="1" type="ORF">SAMN02745205_00162</name>
</gene>
<evidence type="ECO:0000313" key="1">
    <source>
        <dbReference type="EMBL" id="SJZ31699.1"/>
    </source>
</evidence>
<protein>
    <submittedName>
        <fullName evidence="1">Uncharacterized protein</fullName>
    </submittedName>
</protein>
<evidence type="ECO:0000313" key="2">
    <source>
        <dbReference type="Proteomes" id="UP000189956"/>
    </source>
</evidence>
<reference evidence="1 2" key="1">
    <citation type="submission" date="2017-02" db="EMBL/GenBank/DDBJ databases">
        <authorList>
            <person name="Peterson S.W."/>
        </authorList>
    </citation>
    <scope>NUCLEOTIDE SEQUENCE [LARGE SCALE GENOMIC DNA]</scope>
    <source>
        <strain evidence="1 2">ATCC 700135</strain>
    </source>
</reference>
<dbReference type="AlphaFoldDB" id="A0A1T4JNG6"/>
<dbReference type="Proteomes" id="UP000189956">
    <property type="component" value="Unassembled WGS sequence"/>
</dbReference>
<organism evidence="1 2">
    <name type="scientific">Porphyromonas cangingivalis</name>
    <dbReference type="NCBI Taxonomy" id="36874"/>
    <lineage>
        <taxon>Bacteria</taxon>
        <taxon>Pseudomonadati</taxon>
        <taxon>Bacteroidota</taxon>
        <taxon>Bacteroidia</taxon>
        <taxon>Bacteroidales</taxon>
        <taxon>Porphyromonadaceae</taxon>
        <taxon>Porphyromonas</taxon>
    </lineage>
</organism>
<accession>A0A1T4JNG6</accession>